<organism evidence="1 2">
    <name type="scientific">Labilithrix luteola</name>
    <dbReference type="NCBI Taxonomy" id="1391654"/>
    <lineage>
        <taxon>Bacteria</taxon>
        <taxon>Pseudomonadati</taxon>
        <taxon>Myxococcota</taxon>
        <taxon>Polyangia</taxon>
        <taxon>Polyangiales</taxon>
        <taxon>Labilitrichaceae</taxon>
        <taxon>Labilithrix</taxon>
    </lineage>
</organism>
<name>A0A0K1Q7H3_9BACT</name>
<proteinExistence type="predicted"/>
<keyword evidence="2" id="KW-1185">Reference proteome</keyword>
<dbReference type="EMBL" id="CP012333">
    <property type="protein sequence ID" value="AKV01679.1"/>
    <property type="molecule type" value="Genomic_DNA"/>
</dbReference>
<evidence type="ECO:0000313" key="1">
    <source>
        <dbReference type="EMBL" id="AKV01679.1"/>
    </source>
</evidence>
<reference evidence="1 2" key="1">
    <citation type="submission" date="2015-08" db="EMBL/GenBank/DDBJ databases">
        <authorList>
            <person name="Babu N.S."/>
            <person name="Beckwith C.J."/>
            <person name="Beseler K.G."/>
            <person name="Brison A."/>
            <person name="Carone J.V."/>
            <person name="Caskin T.P."/>
            <person name="Diamond M."/>
            <person name="Durham M.E."/>
            <person name="Foxe J.M."/>
            <person name="Go M."/>
            <person name="Henderson B.A."/>
            <person name="Jones I.B."/>
            <person name="McGettigan J.A."/>
            <person name="Micheletti S.J."/>
            <person name="Nasrallah M.E."/>
            <person name="Ortiz D."/>
            <person name="Piller C.R."/>
            <person name="Privatt S.R."/>
            <person name="Schneider S.L."/>
            <person name="Sharp S."/>
            <person name="Smith T.C."/>
            <person name="Stanton J.D."/>
            <person name="Ullery H.E."/>
            <person name="Wilson R.J."/>
            <person name="Serrano M.G."/>
            <person name="Buck G."/>
            <person name="Lee V."/>
            <person name="Wang Y."/>
            <person name="Carvalho R."/>
            <person name="Voegtly L."/>
            <person name="Shi R."/>
            <person name="Duckworth R."/>
            <person name="Johnson A."/>
            <person name="Loviza R."/>
            <person name="Walstead R."/>
            <person name="Shah Z."/>
            <person name="Kiflezghi M."/>
            <person name="Wade K."/>
            <person name="Ball S.L."/>
            <person name="Bradley K.W."/>
            <person name="Asai D.J."/>
            <person name="Bowman C.A."/>
            <person name="Russell D.A."/>
            <person name="Pope W.H."/>
            <person name="Jacobs-Sera D."/>
            <person name="Hendrix R.W."/>
            <person name="Hatfull G.F."/>
        </authorList>
    </citation>
    <scope>NUCLEOTIDE SEQUENCE [LARGE SCALE GENOMIC DNA]</scope>
    <source>
        <strain evidence="1 2">DSM 27648</strain>
    </source>
</reference>
<gene>
    <name evidence="1" type="ORF">AKJ09_08342</name>
</gene>
<protein>
    <submittedName>
        <fullName evidence="1">Uncharacterized protein</fullName>
    </submittedName>
</protein>
<evidence type="ECO:0000313" key="2">
    <source>
        <dbReference type="Proteomes" id="UP000064967"/>
    </source>
</evidence>
<accession>A0A0K1Q7H3</accession>
<dbReference type="Proteomes" id="UP000064967">
    <property type="component" value="Chromosome"/>
</dbReference>
<dbReference type="KEGG" id="llu:AKJ09_08342"/>
<dbReference type="STRING" id="1391654.AKJ09_08342"/>
<dbReference type="AlphaFoldDB" id="A0A0K1Q7H3"/>
<sequence length="47" mass="5273">MYSRAGDSGCSIAFRRVSTRFRKTSRASLLAMGGLLGLARRRRRRNG</sequence>